<protein>
    <submittedName>
        <fullName evidence="4">CHASE2 domain-containing protein</fullName>
    </submittedName>
</protein>
<comment type="caution">
    <text evidence="4">The sequence shown here is derived from an EMBL/GenBank/DDBJ whole genome shotgun (WGS) entry which is preliminary data.</text>
</comment>
<dbReference type="Pfam" id="PF05226">
    <property type="entry name" value="CHASE2"/>
    <property type="match status" value="1"/>
</dbReference>
<dbReference type="InterPro" id="IPR007890">
    <property type="entry name" value="CHASE2"/>
</dbReference>
<feature type="region of interest" description="Disordered" evidence="1">
    <location>
        <begin position="601"/>
        <end position="645"/>
    </location>
</feature>
<feature type="domain" description="CHASE2" evidence="3">
    <location>
        <begin position="75"/>
        <end position="378"/>
    </location>
</feature>
<feature type="transmembrane region" description="Helical" evidence="2">
    <location>
        <begin position="415"/>
        <end position="433"/>
    </location>
</feature>
<name>A0ABV7XN48_9GAMM</name>
<feature type="transmembrane region" description="Helical" evidence="2">
    <location>
        <begin position="361"/>
        <end position="379"/>
    </location>
</feature>
<feature type="transmembrane region" description="Helical" evidence="2">
    <location>
        <begin position="391"/>
        <end position="409"/>
    </location>
</feature>
<accession>A0ABV7XN48</accession>
<sequence>MASSDKRWHERVAQRFEAAMAWASFTFITRWGALERGYRRPYAKLALRLKFAFYPLLAIVALGWLGWDWNHSRSLAAAEDAIFDTVIGLRPSEPLPSGRVAVVEIDDCSIEYYRGKGEGGWPWSRQRHAELLDALDRGGVRAVGYDIQFIERSRADPLGDLTLDAMAAGGKGRFVFGSASVPDDFANAGNTIPAANAPNAFALVPDPAAPGPGVVLMLPYGEAMRAHSALLDVDRGTDGILRDITLRREAGDWALPSLALKVASVASGRPASAFPASIRVNWREHSKLPYASAADLIEGEPVCGDVLPDLAGVTALVGYTASGLNDAKPTPVDAAMPGVEIHAEAVEALLAGSAVRMPPAWFKYVFAALLLVFTCFVFWRGEPSWDMDAIFVACNLLLVIAAFIGLSSFGVFFDIFAAIGFVSLVFGLCRSYAATQRGRAVGNDDYRPQFDPDNDHWLALVRLRFDPHEKDLGRRETKRRVREYRRRMRGWLYRGAEAVAIEGIVEYKHFLYESLMDINVLMWRGHDRAEVAALARRELRSLRDYLAAKDHILSDHGEVLVASQVSVAVAADESAEQTRIRVCRVLGRLLAAEEERPLSAIDAFAADESPHPAECADAERVSPPAPEFRNPQEPVEPSPRPGTPP</sequence>
<feature type="compositionally biased region" description="Pro residues" evidence="1">
    <location>
        <begin position="634"/>
        <end position="645"/>
    </location>
</feature>
<keyword evidence="2" id="KW-0472">Membrane</keyword>
<dbReference type="RefSeq" id="WP_386744877.1">
    <property type="nucleotide sequence ID" value="NZ_JBHRYA010000009.1"/>
</dbReference>
<keyword evidence="2" id="KW-0812">Transmembrane</keyword>
<evidence type="ECO:0000256" key="2">
    <source>
        <dbReference type="SAM" id="Phobius"/>
    </source>
</evidence>
<keyword evidence="5" id="KW-1185">Reference proteome</keyword>
<proteinExistence type="predicted"/>
<organism evidence="4 5">
    <name type="scientific">Luteimonas soli</name>
    <dbReference type="NCBI Taxonomy" id="1648966"/>
    <lineage>
        <taxon>Bacteria</taxon>
        <taxon>Pseudomonadati</taxon>
        <taxon>Pseudomonadota</taxon>
        <taxon>Gammaproteobacteria</taxon>
        <taxon>Lysobacterales</taxon>
        <taxon>Lysobacteraceae</taxon>
        <taxon>Luteimonas</taxon>
    </lineage>
</organism>
<evidence type="ECO:0000313" key="4">
    <source>
        <dbReference type="EMBL" id="MFC3717146.1"/>
    </source>
</evidence>
<reference evidence="5" key="1">
    <citation type="journal article" date="2019" name="Int. J. Syst. Evol. Microbiol.">
        <title>The Global Catalogue of Microorganisms (GCM) 10K type strain sequencing project: providing services to taxonomists for standard genome sequencing and annotation.</title>
        <authorList>
            <consortium name="The Broad Institute Genomics Platform"/>
            <consortium name="The Broad Institute Genome Sequencing Center for Infectious Disease"/>
            <person name="Wu L."/>
            <person name="Ma J."/>
        </authorList>
    </citation>
    <scope>NUCLEOTIDE SEQUENCE [LARGE SCALE GENOMIC DNA]</scope>
    <source>
        <strain evidence="5">KCTC 42441</strain>
    </source>
</reference>
<evidence type="ECO:0000313" key="5">
    <source>
        <dbReference type="Proteomes" id="UP001595705"/>
    </source>
</evidence>
<dbReference type="SMART" id="SM01080">
    <property type="entry name" value="CHASE2"/>
    <property type="match status" value="1"/>
</dbReference>
<feature type="transmembrane region" description="Helical" evidence="2">
    <location>
        <begin position="45"/>
        <end position="67"/>
    </location>
</feature>
<keyword evidence="2" id="KW-1133">Transmembrane helix</keyword>
<dbReference type="Proteomes" id="UP001595705">
    <property type="component" value="Unassembled WGS sequence"/>
</dbReference>
<dbReference type="EMBL" id="JBHRYA010000009">
    <property type="protein sequence ID" value="MFC3717146.1"/>
    <property type="molecule type" value="Genomic_DNA"/>
</dbReference>
<evidence type="ECO:0000256" key="1">
    <source>
        <dbReference type="SAM" id="MobiDB-lite"/>
    </source>
</evidence>
<evidence type="ECO:0000259" key="3">
    <source>
        <dbReference type="SMART" id="SM01080"/>
    </source>
</evidence>
<gene>
    <name evidence="4" type="ORF">ACFONC_13380</name>
</gene>